<sequence>VDIETFEQILDLDDDDDREFSRGMVKDYLEQAEVTVNNMDESFSKKELAQLSQLGHYLKGSSAALGVVQVQAICEKIQHLGNRIDPDKEPEGKEAKITAEDALAKIKPLLARVKDEYAAAAKWLNEYYEEPKP</sequence>
<keyword evidence="4" id="KW-1185">Reference proteome</keyword>
<dbReference type="GO" id="GO:0000160">
    <property type="term" value="P:phosphorelay signal transduction system"/>
    <property type="evidence" value="ECO:0007669"/>
    <property type="project" value="InterPro"/>
</dbReference>
<evidence type="ECO:0000313" key="4">
    <source>
        <dbReference type="Proteomes" id="UP000053820"/>
    </source>
</evidence>
<dbReference type="EMBL" id="KN839887">
    <property type="protein sequence ID" value="KIJ59457.1"/>
    <property type="molecule type" value="Genomic_DNA"/>
</dbReference>
<evidence type="ECO:0000259" key="2">
    <source>
        <dbReference type="PROSITE" id="PS50894"/>
    </source>
</evidence>
<feature type="domain" description="HPt" evidence="2">
    <location>
        <begin position="17"/>
        <end position="127"/>
    </location>
</feature>
<proteinExistence type="predicted"/>
<organism evidence="3 4">
    <name type="scientific">Hydnomerulius pinastri MD-312</name>
    <dbReference type="NCBI Taxonomy" id="994086"/>
    <lineage>
        <taxon>Eukaryota</taxon>
        <taxon>Fungi</taxon>
        <taxon>Dikarya</taxon>
        <taxon>Basidiomycota</taxon>
        <taxon>Agaricomycotina</taxon>
        <taxon>Agaricomycetes</taxon>
        <taxon>Agaricomycetidae</taxon>
        <taxon>Boletales</taxon>
        <taxon>Boletales incertae sedis</taxon>
        <taxon>Leucogyrophana</taxon>
    </lineage>
</organism>
<dbReference type="PANTHER" id="PTHR28242">
    <property type="entry name" value="PHOSPHORELAY INTERMEDIATE PROTEIN YPD1"/>
    <property type="match status" value="1"/>
</dbReference>
<accession>A0A0C9W9C4</accession>
<dbReference type="InterPro" id="IPR008207">
    <property type="entry name" value="Sig_transdc_His_kin_Hpt_dom"/>
</dbReference>
<dbReference type="Gene3D" id="1.20.120.160">
    <property type="entry name" value="HPT domain"/>
    <property type="match status" value="1"/>
</dbReference>
<dbReference type="OrthoDB" id="1673781at2759"/>
<feature type="modified residue" description="Phosphohistidine" evidence="1">
    <location>
        <position position="56"/>
    </location>
</feature>
<dbReference type="GO" id="GO:0005737">
    <property type="term" value="C:cytoplasm"/>
    <property type="evidence" value="ECO:0007669"/>
    <property type="project" value="TreeGrafter"/>
</dbReference>
<protein>
    <submittedName>
        <fullName evidence="3">Unplaced genomic scaffold scaffold_53, whole genome shotgun sequence</fullName>
    </submittedName>
</protein>
<dbReference type="SMART" id="SM00073">
    <property type="entry name" value="HPT"/>
    <property type="match status" value="1"/>
</dbReference>
<reference evidence="3 4" key="1">
    <citation type="submission" date="2014-04" db="EMBL/GenBank/DDBJ databases">
        <title>Evolutionary Origins and Diversification of the Mycorrhizal Mutualists.</title>
        <authorList>
            <consortium name="DOE Joint Genome Institute"/>
            <consortium name="Mycorrhizal Genomics Consortium"/>
            <person name="Kohler A."/>
            <person name="Kuo A."/>
            <person name="Nagy L.G."/>
            <person name="Floudas D."/>
            <person name="Copeland A."/>
            <person name="Barry K.W."/>
            <person name="Cichocki N."/>
            <person name="Veneault-Fourrey C."/>
            <person name="LaButti K."/>
            <person name="Lindquist E.A."/>
            <person name="Lipzen A."/>
            <person name="Lundell T."/>
            <person name="Morin E."/>
            <person name="Murat C."/>
            <person name="Riley R."/>
            <person name="Ohm R."/>
            <person name="Sun H."/>
            <person name="Tunlid A."/>
            <person name="Henrissat B."/>
            <person name="Grigoriev I.V."/>
            <person name="Hibbett D.S."/>
            <person name="Martin F."/>
        </authorList>
    </citation>
    <scope>NUCLEOTIDE SEQUENCE [LARGE SCALE GENOMIC DNA]</scope>
    <source>
        <strain evidence="3 4">MD-312</strain>
    </source>
</reference>
<dbReference type="PROSITE" id="PS50894">
    <property type="entry name" value="HPT"/>
    <property type="match status" value="1"/>
</dbReference>
<dbReference type="AlphaFoldDB" id="A0A0C9W9C4"/>
<dbReference type="GO" id="GO:0043424">
    <property type="term" value="F:protein histidine kinase binding"/>
    <property type="evidence" value="ECO:0007669"/>
    <property type="project" value="InterPro"/>
</dbReference>
<dbReference type="GO" id="GO:0005634">
    <property type="term" value="C:nucleus"/>
    <property type="evidence" value="ECO:0007669"/>
    <property type="project" value="TreeGrafter"/>
</dbReference>
<gene>
    <name evidence="3" type="ORF">HYDPIDRAFT_100660</name>
</gene>
<feature type="non-terminal residue" evidence="3">
    <location>
        <position position="1"/>
    </location>
</feature>
<dbReference type="InterPro" id="IPR045871">
    <property type="entry name" value="AHP1-5/YPD1"/>
</dbReference>
<evidence type="ECO:0000256" key="1">
    <source>
        <dbReference type="PROSITE-ProRule" id="PRU00110"/>
    </source>
</evidence>
<dbReference type="GO" id="GO:0009927">
    <property type="term" value="F:histidine phosphotransfer kinase activity"/>
    <property type="evidence" value="ECO:0007669"/>
    <property type="project" value="InterPro"/>
</dbReference>
<evidence type="ECO:0000313" key="3">
    <source>
        <dbReference type="EMBL" id="KIJ59457.1"/>
    </source>
</evidence>
<keyword evidence="1" id="KW-0597">Phosphoprotein</keyword>
<dbReference type="PANTHER" id="PTHR28242:SF52">
    <property type="entry name" value="PHOSPHORELAY INTERMEDIATE PROTEIN YPD1"/>
    <property type="match status" value="1"/>
</dbReference>
<dbReference type="InterPro" id="IPR036641">
    <property type="entry name" value="HPT_dom_sf"/>
</dbReference>
<dbReference type="Proteomes" id="UP000053820">
    <property type="component" value="Unassembled WGS sequence"/>
</dbReference>
<dbReference type="HOGENOM" id="CLU_085158_2_1_1"/>
<dbReference type="Pfam" id="PF01627">
    <property type="entry name" value="Hpt"/>
    <property type="match status" value="1"/>
</dbReference>
<name>A0A0C9W9C4_9AGAM</name>
<dbReference type="SUPFAM" id="SSF47226">
    <property type="entry name" value="Histidine-containing phosphotransfer domain, HPT domain"/>
    <property type="match status" value="1"/>
</dbReference>